<evidence type="ECO:0000313" key="3">
    <source>
        <dbReference type="Proteomes" id="UP000035017"/>
    </source>
</evidence>
<evidence type="ECO:0000256" key="1">
    <source>
        <dbReference type="SAM" id="Phobius"/>
    </source>
</evidence>
<keyword evidence="1" id="KW-1133">Transmembrane helix</keyword>
<organism evidence="2 3">
    <name type="scientific">Agrobacterium tumefaciens</name>
    <dbReference type="NCBI Taxonomy" id="358"/>
    <lineage>
        <taxon>Bacteria</taxon>
        <taxon>Pseudomonadati</taxon>
        <taxon>Pseudomonadota</taxon>
        <taxon>Alphaproteobacteria</taxon>
        <taxon>Hyphomicrobiales</taxon>
        <taxon>Rhizobiaceae</taxon>
        <taxon>Rhizobium/Agrobacterium group</taxon>
        <taxon>Agrobacterium</taxon>
        <taxon>Agrobacterium tumefaciens complex</taxon>
    </lineage>
</organism>
<comment type="caution">
    <text evidence="2">The sequence shown here is derived from an EMBL/GenBank/DDBJ whole genome shotgun (WGS) entry which is preliminary data.</text>
</comment>
<feature type="transmembrane region" description="Helical" evidence="1">
    <location>
        <begin position="31"/>
        <end position="55"/>
    </location>
</feature>
<gene>
    <name evidence="2" type="ORF">RU07_04930</name>
</gene>
<keyword evidence="1" id="KW-0812">Transmembrane</keyword>
<dbReference type="Proteomes" id="UP000035017">
    <property type="component" value="Unassembled WGS sequence"/>
</dbReference>
<dbReference type="OrthoDB" id="9802759at2"/>
<keyword evidence="1" id="KW-0472">Membrane</keyword>
<reference evidence="2 3" key="1">
    <citation type="submission" date="2014-12" db="EMBL/GenBank/DDBJ databases">
        <title>16Stimator: statistical estimation of ribosomal gene copy numbers from draft genome assemblies.</title>
        <authorList>
            <person name="Perisin M.A."/>
            <person name="Vetter M."/>
            <person name="Gilbert J.A."/>
            <person name="Bergelson J."/>
        </authorList>
    </citation>
    <scope>NUCLEOTIDE SEQUENCE [LARGE SCALE GENOMIC DNA]</scope>
    <source>
        <strain evidence="2 3">MEJ076</strain>
    </source>
</reference>
<evidence type="ECO:0000313" key="2">
    <source>
        <dbReference type="EMBL" id="KIQ04016.1"/>
    </source>
</evidence>
<feature type="transmembrane region" description="Helical" evidence="1">
    <location>
        <begin position="7"/>
        <end position="25"/>
    </location>
</feature>
<name>A0A0D0K624_AGRTU</name>
<protein>
    <submittedName>
        <fullName evidence="2">Exopolysaccharide production repressor exox</fullName>
    </submittedName>
</protein>
<dbReference type="AlphaFoldDB" id="A0A0D0K624"/>
<proteinExistence type="predicted"/>
<dbReference type="Pfam" id="PF11089">
    <property type="entry name" value="SyrA"/>
    <property type="match status" value="1"/>
</dbReference>
<sequence length="96" mass="10565">MYAPRVFISMMCALLVFAVATYIIHGSFFTSLIQTLICLVIIQVGYFIGVVVLVAKEKRRMNASFGFKKDVPPALDKSVAESITVVPTHSPKLSDL</sequence>
<dbReference type="InterPro" id="IPR024239">
    <property type="entry name" value="SyrA"/>
</dbReference>
<accession>A0A0D0K624</accession>
<dbReference type="EMBL" id="JXQV01000005">
    <property type="protein sequence ID" value="KIQ04016.1"/>
    <property type="molecule type" value="Genomic_DNA"/>
</dbReference>